<dbReference type="Proteomes" id="UP000827092">
    <property type="component" value="Unassembled WGS sequence"/>
</dbReference>
<dbReference type="AlphaFoldDB" id="A0AAV6VRW8"/>
<keyword evidence="2" id="KW-1185">Reference proteome</keyword>
<name>A0AAV6VRW8_9ARAC</name>
<accession>A0AAV6VRW8</accession>
<evidence type="ECO:0000313" key="1">
    <source>
        <dbReference type="EMBL" id="KAG8199439.1"/>
    </source>
</evidence>
<protein>
    <submittedName>
        <fullName evidence="1">Uncharacterized protein</fullName>
    </submittedName>
</protein>
<reference evidence="1 2" key="1">
    <citation type="journal article" date="2022" name="Nat. Ecol. Evol.">
        <title>A masculinizing supergene underlies an exaggerated male reproductive morph in a spider.</title>
        <authorList>
            <person name="Hendrickx F."/>
            <person name="De Corte Z."/>
            <person name="Sonet G."/>
            <person name="Van Belleghem S.M."/>
            <person name="Kostlbacher S."/>
            <person name="Vangestel C."/>
        </authorList>
    </citation>
    <scope>NUCLEOTIDE SEQUENCE [LARGE SCALE GENOMIC DNA]</scope>
    <source>
        <strain evidence="1">W744_W776</strain>
    </source>
</reference>
<organism evidence="1 2">
    <name type="scientific">Oedothorax gibbosus</name>
    <dbReference type="NCBI Taxonomy" id="931172"/>
    <lineage>
        <taxon>Eukaryota</taxon>
        <taxon>Metazoa</taxon>
        <taxon>Ecdysozoa</taxon>
        <taxon>Arthropoda</taxon>
        <taxon>Chelicerata</taxon>
        <taxon>Arachnida</taxon>
        <taxon>Araneae</taxon>
        <taxon>Araneomorphae</taxon>
        <taxon>Entelegynae</taxon>
        <taxon>Araneoidea</taxon>
        <taxon>Linyphiidae</taxon>
        <taxon>Erigoninae</taxon>
        <taxon>Oedothorax</taxon>
    </lineage>
</organism>
<evidence type="ECO:0000313" key="2">
    <source>
        <dbReference type="Proteomes" id="UP000827092"/>
    </source>
</evidence>
<proteinExistence type="predicted"/>
<sequence>MEKQQGMGKWESGTKWIYIGNNGTKGWKEKKRKNFHFSTRGYLNKIPIVSALFYRLGISMGGRRYAYMDMYASRKSMRMNFSHYDLCLAREDGNSFKY</sequence>
<gene>
    <name evidence="1" type="ORF">JTE90_000307</name>
</gene>
<comment type="caution">
    <text evidence="1">The sequence shown here is derived from an EMBL/GenBank/DDBJ whole genome shotgun (WGS) entry which is preliminary data.</text>
</comment>
<dbReference type="EMBL" id="JAFNEN010000027">
    <property type="protein sequence ID" value="KAG8199439.1"/>
    <property type="molecule type" value="Genomic_DNA"/>
</dbReference>